<sequence>MNLAEQLKEYQIRSKHDWASIFFFSPTFNFTSSRFLEGVRPNVRCNIRLLTWSIGLPKSVRCAMIRQDGHVKKDGLVTIEEQVCIFLQILAHHAKNLQIRRDNKQNYLGALDETYIKVNVPEIDKSRYRTRNGEIATNVLSVCNRNMEFIFVLPDWEGSTSYSRVLRDSPKGLSIFFSITMSNQASTNDTTAIATTMTIISSSGFTLISLYFNTQISQKLKGPSSTLLGVLMNTRSKRKEEEDERKRKGKEKCLGFLDARAMVGKDLLPSV</sequence>
<dbReference type="OrthoDB" id="1165026at2759"/>
<dbReference type="GO" id="GO:0046872">
    <property type="term" value="F:metal ion binding"/>
    <property type="evidence" value="ECO:0007669"/>
    <property type="project" value="UniProtKB-KW"/>
</dbReference>
<reference evidence="4" key="1">
    <citation type="submission" date="2020-03" db="EMBL/GenBank/DDBJ databases">
        <title>A high-quality chromosome-level genome assembly of a woody plant with both climbing and erect habits, Rhamnella rubrinervis.</title>
        <authorList>
            <person name="Lu Z."/>
            <person name="Yang Y."/>
            <person name="Zhu X."/>
            <person name="Sun Y."/>
        </authorList>
    </citation>
    <scope>NUCLEOTIDE SEQUENCE</scope>
    <source>
        <strain evidence="4">BYM</strain>
        <tissue evidence="4">Leaf</tissue>
    </source>
</reference>
<proteinExistence type="predicted"/>
<protein>
    <recommendedName>
        <fullName evidence="3">DDE Tnp4 domain-containing protein</fullName>
    </recommendedName>
</protein>
<evidence type="ECO:0000313" key="5">
    <source>
        <dbReference type="Proteomes" id="UP000796880"/>
    </source>
</evidence>
<dbReference type="PANTHER" id="PTHR34936:SF7">
    <property type="entry name" value="NADH-UBIQUINONE OXIDOREDUCTASE CHAIN 5"/>
    <property type="match status" value="1"/>
</dbReference>
<gene>
    <name evidence="4" type="ORF">FNV43_RR11081</name>
</gene>
<keyword evidence="5" id="KW-1185">Reference proteome</keyword>
<dbReference type="EMBL" id="VOIH02000005">
    <property type="protein sequence ID" value="KAF3445904.1"/>
    <property type="molecule type" value="Genomic_DNA"/>
</dbReference>
<feature type="domain" description="DDE Tnp4" evidence="3">
    <location>
        <begin position="112"/>
        <end position="209"/>
    </location>
</feature>
<dbReference type="Pfam" id="PF13359">
    <property type="entry name" value="DDE_Tnp_4"/>
    <property type="match status" value="1"/>
</dbReference>
<evidence type="ECO:0000256" key="2">
    <source>
        <dbReference type="ARBA" id="ARBA00022723"/>
    </source>
</evidence>
<dbReference type="Proteomes" id="UP000796880">
    <property type="component" value="Unassembled WGS sequence"/>
</dbReference>
<keyword evidence="2" id="KW-0479">Metal-binding</keyword>
<organism evidence="4 5">
    <name type="scientific">Rhamnella rubrinervis</name>
    <dbReference type="NCBI Taxonomy" id="2594499"/>
    <lineage>
        <taxon>Eukaryota</taxon>
        <taxon>Viridiplantae</taxon>
        <taxon>Streptophyta</taxon>
        <taxon>Embryophyta</taxon>
        <taxon>Tracheophyta</taxon>
        <taxon>Spermatophyta</taxon>
        <taxon>Magnoliopsida</taxon>
        <taxon>eudicotyledons</taxon>
        <taxon>Gunneridae</taxon>
        <taxon>Pentapetalae</taxon>
        <taxon>rosids</taxon>
        <taxon>fabids</taxon>
        <taxon>Rosales</taxon>
        <taxon>Rhamnaceae</taxon>
        <taxon>rhamnoid group</taxon>
        <taxon>Rhamneae</taxon>
        <taxon>Rhamnella</taxon>
    </lineage>
</organism>
<evidence type="ECO:0000259" key="3">
    <source>
        <dbReference type="Pfam" id="PF13359"/>
    </source>
</evidence>
<dbReference type="AlphaFoldDB" id="A0A8K0H5G6"/>
<evidence type="ECO:0000256" key="1">
    <source>
        <dbReference type="ARBA" id="ARBA00001968"/>
    </source>
</evidence>
<dbReference type="InterPro" id="IPR027806">
    <property type="entry name" value="HARBI1_dom"/>
</dbReference>
<comment type="caution">
    <text evidence="4">The sequence shown here is derived from an EMBL/GenBank/DDBJ whole genome shotgun (WGS) entry which is preliminary data.</text>
</comment>
<comment type="cofactor">
    <cofactor evidence="1">
        <name>a divalent metal cation</name>
        <dbReference type="ChEBI" id="CHEBI:60240"/>
    </cofactor>
</comment>
<dbReference type="PANTHER" id="PTHR34936">
    <property type="entry name" value="EXPRESSED PROTEIN"/>
    <property type="match status" value="1"/>
</dbReference>
<name>A0A8K0H5G6_9ROSA</name>
<evidence type="ECO:0000313" key="4">
    <source>
        <dbReference type="EMBL" id="KAF3445904.1"/>
    </source>
</evidence>
<accession>A0A8K0H5G6</accession>